<dbReference type="EMBL" id="JAAMPI010000507">
    <property type="protein sequence ID" value="KAF4630819.1"/>
    <property type="molecule type" value="Genomic_DNA"/>
</dbReference>
<name>A0A8H4RLG2_9HELO</name>
<dbReference type="PANTHER" id="PTHR24189">
    <property type="entry name" value="MYOTROPHIN"/>
    <property type="match status" value="1"/>
</dbReference>
<dbReference type="Proteomes" id="UP000566819">
    <property type="component" value="Unassembled WGS sequence"/>
</dbReference>
<dbReference type="Pfam" id="PF00023">
    <property type="entry name" value="Ank"/>
    <property type="match status" value="1"/>
</dbReference>
<feature type="region of interest" description="Disordered" evidence="4">
    <location>
        <begin position="224"/>
        <end position="256"/>
    </location>
</feature>
<evidence type="ECO:0000256" key="4">
    <source>
        <dbReference type="SAM" id="MobiDB-lite"/>
    </source>
</evidence>
<dbReference type="SUPFAM" id="SSF48403">
    <property type="entry name" value="Ankyrin repeat"/>
    <property type="match status" value="1"/>
</dbReference>
<feature type="repeat" description="ANK" evidence="3">
    <location>
        <begin position="436"/>
        <end position="470"/>
    </location>
</feature>
<evidence type="ECO:0000256" key="1">
    <source>
        <dbReference type="ARBA" id="ARBA00022737"/>
    </source>
</evidence>
<dbReference type="SMART" id="SM00248">
    <property type="entry name" value="ANK"/>
    <property type="match status" value="3"/>
</dbReference>
<evidence type="ECO:0008006" key="7">
    <source>
        <dbReference type="Google" id="ProtNLM"/>
    </source>
</evidence>
<keyword evidence="1" id="KW-0677">Repeat</keyword>
<dbReference type="PRINTS" id="PR01415">
    <property type="entry name" value="ANKYRIN"/>
</dbReference>
<gene>
    <name evidence="5" type="ORF">G7Y89_g7313</name>
</gene>
<feature type="repeat" description="ANK" evidence="3">
    <location>
        <begin position="632"/>
        <end position="664"/>
    </location>
</feature>
<evidence type="ECO:0000256" key="2">
    <source>
        <dbReference type="ARBA" id="ARBA00023043"/>
    </source>
</evidence>
<reference evidence="5 6" key="1">
    <citation type="submission" date="2020-03" db="EMBL/GenBank/DDBJ databases">
        <title>Draft Genome Sequence of Cudoniella acicularis.</title>
        <authorList>
            <person name="Buettner E."/>
            <person name="Kellner H."/>
        </authorList>
    </citation>
    <scope>NUCLEOTIDE SEQUENCE [LARGE SCALE GENOMIC DNA]</scope>
    <source>
        <strain evidence="5 6">DSM 108380</strain>
    </source>
</reference>
<proteinExistence type="predicted"/>
<dbReference type="AlphaFoldDB" id="A0A8H4RLG2"/>
<accession>A0A8H4RLG2</accession>
<comment type="caution">
    <text evidence="5">The sequence shown here is derived from an EMBL/GenBank/DDBJ whole genome shotgun (WGS) entry which is preliminary data.</text>
</comment>
<keyword evidence="2 3" id="KW-0040">ANK repeat</keyword>
<evidence type="ECO:0000313" key="6">
    <source>
        <dbReference type="Proteomes" id="UP000566819"/>
    </source>
</evidence>
<dbReference type="PANTHER" id="PTHR24189:SF50">
    <property type="entry name" value="ANKYRIN REPEAT AND SOCS BOX PROTEIN 2"/>
    <property type="match status" value="1"/>
</dbReference>
<protein>
    <recommendedName>
        <fullName evidence="7">Ankyrin</fullName>
    </recommendedName>
</protein>
<evidence type="ECO:0000313" key="5">
    <source>
        <dbReference type="EMBL" id="KAF4630819.1"/>
    </source>
</evidence>
<dbReference type="PROSITE" id="PS50297">
    <property type="entry name" value="ANK_REP_REGION"/>
    <property type="match status" value="2"/>
</dbReference>
<dbReference type="Gene3D" id="1.25.40.20">
    <property type="entry name" value="Ankyrin repeat-containing domain"/>
    <property type="match status" value="2"/>
</dbReference>
<feature type="region of interest" description="Disordered" evidence="4">
    <location>
        <begin position="717"/>
        <end position="749"/>
    </location>
</feature>
<sequence>MAPAGPGGRPRNGWTSSRRRKLARLYVLTNLSNDEIEKVLEARDFNPKSRDIQERRRSLFSIDFGKRYREYRPRDRREMKMRTTIIRQSENHRISKTSRYKKSHQKSRLVVRQSRSLITGTSFDPGTAFRNYADAQAPMHLEALSDSQPTNSWSLMLDGSSVSSRSTLSTTHHVTFQSRTSMSEEFQQPATIIPKVLEEGSFEKNNESHLNIDRVNFGGVETSILDQIPQPPSPSLAAPVSQISETADRDSKTQSADSLARLARRLSARSPEYIQHVYSILRFSMTDSSRSSLSHGSTRSWRSSWMSFTSEKSRNSEPSHVLDISYPLGTGETSGSQLAAIGDSYFTRARFRASKGERQIWEEIFDETQLLPSFDQRPDYQEMSLAHRKCCGLDDLRTIPCEHCGFDRIHAWARRGPDWASFPLALDENLNIVDHYGNTPLHYAAASGKATSTSILSMIERGADVHLRNSSHQTFLHVLCETGSIFTNDIEDFALLNTLKVLQFPFSGQDYHGRAIGHSANASLFPNILYYELIDRSQIGSTLDNQGFKLAGVVTPINFKHTLESINVVLTSTNSISLISAWFVSKIDSRGDTPLTALLKRWEDDEGQQAGLHEMVTKLISVGAVVDMRDRKGYTALAIAAIRGTRPCVKALLDAGASPNSRSYDGKGIIFQALSRMRDAKRENNDAAYARILSCVNLLVDHEAKLEPTERDEWLLPSPKAATVSADKSRGLSPSKRRKFFNGIRGKDK</sequence>
<organism evidence="5 6">
    <name type="scientific">Cudoniella acicularis</name>
    <dbReference type="NCBI Taxonomy" id="354080"/>
    <lineage>
        <taxon>Eukaryota</taxon>
        <taxon>Fungi</taxon>
        <taxon>Dikarya</taxon>
        <taxon>Ascomycota</taxon>
        <taxon>Pezizomycotina</taxon>
        <taxon>Leotiomycetes</taxon>
        <taxon>Helotiales</taxon>
        <taxon>Tricladiaceae</taxon>
        <taxon>Cudoniella</taxon>
    </lineage>
</organism>
<dbReference type="PROSITE" id="PS50088">
    <property type="entry name" value="ANK_REPEAT"/>
    <property type="match status" value="2"/>
</dbReference>
<dbReference type="OrthoDB" id="194358at2759"/>
<dbReference type="InterPro" id="IPR036770">
    <property type="entry name" value="Ankyrin_rpt-contain_sf"/>
</dbReference>
<evidence type="ECO:0000256" key="3">
    <source>
        <dbReference type="PROSITE-ProRule" id="PRU00023"/>
    </source>
</evidence>
<keyword evidence="6" id="KW-1185">Reference proteome</keyword>
<dbReference type="InterPro" id="IPR002110">
    <property type="entry name" value="Ankyrin_rpt"/>
</dbReference>
<dbReference type="InterPro" id="IPR050745">
    <property type="entry name" value="Multifunctional_regulatory"/>
</dbReference>
<dbReference type="Pfam" id="PF12796">
    <property type="entry name" value="Ank_2"/>
    <property type="match status" value="1"/>
</dbReference>